<sequence>MSKENIPLNVQINTGKKTKIQSTPSVAVKVPLKLKIDGSWRFMVNELRIKHENEKRTEENETNTGYIIETDVSYEEFIKRVDKLLGDSKVRVFFINGNVLIYEFVQRLLERTSNWISGEIKYHNQNVRDTCYVDGSLRINLNIGTALIPNNISYEPDQSITPNGRGPPLMVDNAPFPTLVVEVGYSQSPQSLHTKALHYLNPLSNIQMVICVKIWSRNPVNQNFRALMMFYRRGFASTNPEQIISFGTSPLHHETRNTLNGWNLAVNQVTGFGVTINGVPTPACNQAGMAQYTLQIPSAELYNGVAGGVPNGVPANIPLDLFNLQTEINDIPTF</sequence>
<dbReference type="Proteomes" id="UP000076078">
    <property type="component" value="Unassembled WGS sequence"/>
</dbReference>
<evidence type="ECO:0000313" key="2">
    <source>
        <dbReference type="Proteomes" id="UP000076078"/>
    </source>
</evidence>
<dbReference type="EMBL" id="LODT01000020">
    <property type="protein sequence ID" value="KYQ99787.1"/>
    <property type="molecule type" value="Genomic_DNA"/>
</dbReference>
<dbReference type="OrthoDB" id="76567at2759"/>
<accession>A0A152A0L7</accession>
<protein>
    <submittedName>
        <fullName evidence="1">Uncharacterized protein</fullName>
    </submittedName>
</protein>
<reference evidence="1 2" key="1">
    <citation type="submission" date="2015-12" db="EMBL/GenBank/DDBJ databases">
        <title>Dictyostelia acquired genes for synthesis and detection of signals that induce cell-type specialization by lateral gene transfer from prokaryotes.</title>
        <authorList>
            <person name="Gloeckner G."/>
            <person name="Schaap P."/>
        </authorList>
    </citation>
    <scope>NUCLEOTIDE SEQUENCE [LARGE SCALE GENOMIC DNA]</scope>
    <source>
        <strain evidence="1 2">TK</strain>
    </source>
</reference>
<dbReference type="FunCoup" id="A0A152A0L7">
    <property type="interactions" value="3"/>
</dbReference>
<dbReference type="OMA" id="YPRDNAN"/>
<keyword evidence="2" id="KW-1185">Reference proteome</keyword>
<evidence type="ECO:0000313" key="1">
    <source>
        <dbReference type="EMBL" id="KYQ99787.1"/>
    </source>
</evidence>
<gene>
    <name evidence="1" type="ORF">DLAC_03733</name>
</gene>
<name>A0A152A0L7_TIELA</name>
<proteinExistence type="predicted"/>
<dbReference type="InParanoid" id="A0A152A0L7"/>
<dbReference type="AlphaFoldDB" id="A0A152A0L7"/>
<organism evidence="1 2">
    <name type="scientific">Tieghemostelium lacteum</name>
    <name type="common">Slime mold</name>
    <name type="synonym">Dictyostelium lacteum</name>
    <dbReference type="NCBI Taxonomy" id="361077"/>
    <lineage>
        <taxon>Eukaryota</taxon>
        <taxon>Amoebozoa</taxon>
        <taxon>Evosea</taxon>
        <taxon>Eumycetozoa</taxon>
        <taxon>Dictyostelia</taxon>
        <taxon>Dictyosteliales</taxon>
        <taxon>Raperosteliaceae</taxon>
        <taxon>Tieghemostelium</taxon>
    </lineage>
</organism>
<comment type="caution">
    <text evidence="1">The sequence shown here is derived from an EMBL/GenBank/DDBJ whole genome shotgun (WGS) entry which is preliminary data.</text>
</comment>